<feature type="domain" description="GFO/IDH/MocA-like oxidoreductase" evidence="1">
    <location>
        <begin position="22"/>
        <end position="146"/>
    </location>
</feature>
<keyword evidence="3" id="KW-1185">Reference proteome</keyword>
<dbReference type="InterPro" id="IPR051450">
    <property type="entry name" value="Gfo/Idh/MocA_Oxidoreductases"/>
</dbReference>
<dbReference type="SUPFAM" id="SSF55347">
    <property type="entry name" value="Glyceraldehyde-3-phosphate dehydrogenase-like, C-terminal domain"/>
    <property type="match status" value="1"/>
</dbReference>
<dbReference type="eggNOG" id="COG0673">
    <property type="taxonomic scope" value="Bacteria"/>
</dbReference>
<dbReference type="Pfam" id="PF22725">
    <property type="entry name" value="GFO_IDH_MocA_C3"/>
    <property type="match status" value="1"/>
</dbReference>
<dbReference type="PhylomeDB" id="Q8EKW3"/>
<gene>
    <name evidence="2" type="ordered locus">OB3469</name>
</gene>
<organism evidence="2 3">
    <name type="scientific">Oceanobacillus iheyensis (strain DSM 14371 / CIP 107618 / JCM 11309 / KCTC 3954 / HTE831)</name>
    <dbReference type="NCBI Taxonomy" id="221109"/>
    <lineage>
        <taxon>Bacteria</taxon>
        <taxon>Bacillati</taxon>
        <taxon>Bacillota</taxon>
        <taxon>Bacilli</taxon>
        <taxon>Bacillales</taxon>
        <taxon>Bacillaceae</taxon>
        <taxon>Oceanobacillus</taxon>
    </lineage>
</organism>
<name>Q8EKW3_OCEIH</name>
<evidence type="ECO:0000313" key="3">
    <source>
        <dbReference type="Proteomes" id="UP000000822"/>
    </source>
</evidence>
<accession>Q8EKW3</accession>
<dbReference type="AlphaFoldDB" id="Q8EKW3"/>
<evidence type="ECO:0000259" key="1">
    <source>
        <dbReference type="Pfam" id="PF22725"/>
    </source>
</evidence>
<dbReference type="Gene3D" id="3.30.360.10">
    <property type="entry name" value="Dihydrodipicolinate Reductase, domain 2"/>
    <property type="match status" value="1"/>
</dbReference>
<dbReference type="Proteomes" id="UP000000822">
    <property type="component" value="Chromosome"/>
</dbReference>
<dbReference type="KEGG" id="oih:OB3469"/>
<reference evidence="2 3" key="1">
    <citation type="journal article" date="2001" name="FEMS Microbiol. Lett.">
        <title>Oceanobacillus iheyensis gen. nov., sp. nov., a deep-sea extremely halotolerant and alkaliphilic species isolated from a depth of 1050 m on the Iheya Ridge.</title>
        <authorList>
            <person name="Lu J."/>
            <person name="Nogi Y."/>
            <person name="Takami H."/>
        </authorList>
    </citation>
    <scope>NUCLEOTIDE SEQUENCE [LARGE SCALE GENOMIC DNA]</scope>
    <source>
        <strain evidence="3">DSM 14371 / CIP 107618 / JCM 11309 / KCTC 3954 / HTE831</strain>
    </source>
</reference>
<dbReference type="PANTHER" id="PTHR43377">
    <property type="entry name" value="BILIVERDIN REDUCTASE A"/>
    <property type="match status" value="1"/>
</dbReference>
<proteinExistence type="predicted"/>
<protein>
    <submittedName>
        <fullName evidence="2">Hypothetical conserved protein</fullName>
    </submittedName>
</protein>
<dbReference type="InterPro" id="IPR055170">
    <property type="entry name" value="GFO_IDH_MocA-like_dom"/>
</dbReference>
<dbReference type="EMBL" id="BA000028">
    <property type="protein sequence ID" value="BAC15425.1"/>
    <property type="molecule type" value="Genomic_DNA"/>
</dbReference>
<evidence type="ECO:0000313" key="2">
    <source>
        <dbReference type="EMBL" id="BAC15425.1"/>
    </source>
</evidence>
<reference evidence="2 3" key="2">
    <citation type="journal article" date="2002" name="Nucleic Acids Res.">
        <title>Genome sequence of Oceanobacillus iheyensis isolated from the Iheya Ridge and its unexpected adaptive capabilities to extreme environments.</title>
        <authorList>
            <person name="Takami H."/>
            <person name="Takaki Y."/>
            <person name="Uchiyama I."/>
        </authorList>
    </citation>
    <scope>NUCLEOTIDE SEQUENCE [LARGE SCALE GENOMIC DNA]</scope>
    <source>
        <strain evidence="3">DSM 14371 / CIP 107618 / JCM 11309 / KCTC 3954 / HTE831</strain>
    </source>
</reference>
<dbReference type="STRING" id="221109.gene:10735721"/>
<dbReference type="PANTHER" id="PTHR43377:SF1">
    <property type="entry name" value="BILIVERDIN REDUCTASE A"/>
    <property type="match status" value="1"/>
</dbReference>
<dbReference type="HOGENOM" id="CLU_1249561_0_0_9"/>
<sequence length="221" mass="24424">MESNVQLMVSLPRLTEKEFLCAEDVLKKGWLGSVTMIRCRLAHGGAVIPDGVEKGWLPDRFFDKQLAGGGSLVDLGAHPIYLTNRLMGNPISVYAHLQSISDQYEVDDSAVVTVEYESGAIGIIETSFLSHGSPFQLELYGTEGTLLAEDGKVKIKCKQYEDDGWLELEAPKQVASPMKQWADAIQTNSTPTITKDDFLQLTVINQAASLSHKQKKRVEIR</sequence>